<feature type="compositionally biased region" description="Low complexity" evidence="8">
    <location>
        <begin position="882"/>
        <end position="893"/>
    </location>
</feature>
<keyword evidence="3" id="KW-0677">Repeat</keyword>
<sequence>MEDDCSVGFDELKLPEFIGNDLLGFDAWTSLISNIEKTYPDDIKKICLAYDSFLSEFPLCYGYWRKYADHKSRLCTVDKVIEVYERAVQSATYSVGLWVDYCSFSMSVFEDPFDVRRLFKRGLSFVGKDYLCHTLWDKYIEFELSQQQWSFLAHIYILTLRFPTKKLHHYYDSFKKLVAICQEEIESHGNSGMEVQSELVVDSENTTYYKDDEVSHITNDLLDPSVGSNRCEALQKYLSIGEQLYQKACQVDAKIHGFETHIRRPYFHVKPLDVSQLENWHQYLDFVEVQGDFDWAVKLYERCLIPCANYPEFWMRYVEFMEIKGGREIANFALDRSTKIFLKSIPAIHVFNAWFKEQTGDVFGAHAAFVQYETESDSSFIENVIKEANMKKRLGNFAAASNIFKEALAIAVEKQKFHILPNLYIHFSRLEYMITGSVDAARDILIDGIRCVPESQMLLEELIKFAMMHGGPRHINVVDAVVANAISSGTDVSQGLSAKDGEYISSLYLELVDLCGTIYDVKKAWNRHIKLFPHCLRTMSIYKYPATSSKPLRIAMEERPDIIAAMPCHPFGDSSSDRLALIPIEERGLSCPENHDIHSEQVVNVQLQPEEANKSAQEGLQLVIPKVPGQHREEASEPNVSDSMVKEYNEIESVQALLALSRANDLQQEVEHESLQDPKSLSLECLSLNPQGKESPESIPASSHEVEAPEEACRSNGIITESVYKTDENPPSSSPVGTSADDPAEIHSESVGPLSSASPQLPTPTEELSQSLVPKNGGGKWNRMDSADKYAQIQMSPERHKNPLPAEAVPQPQLSVNGAGNQRQMNNVDKVHRDSSPRFHGHSRNKRRASRHVPLEQQYPRDQMGTQMLVSQGNPGQPFSWQNQPNQQGSQAQHPIQTADQGNLTATHAWPMQIVQQQNFASTSSCQVPVQPVTYPQAQVSQYPMQSNEQYGHMQNSQAYNQMWHYYYYQQQQHFIQQQQLQLQQHLQQQPQQQQHPQESQQLQQQQPQQHLQQQQLQPSQQPQLSQQQQSHQQQLLHQQYQQQQLELQQHYLQQHQQQFQHQQNHQQQLQLQQQQYVLQQQQSYQQQQQQHLLYLQQLQQQQQEHEPQKQQQQQQLQQKEDQEQQQQQLLITPLQIQQAWNNNYQQASLQYYDATSHSGTESNQQTMVPQGQPATPHSTSSSEHAASPGVQQQSPKLMKQTNDNSPINSV</sequence>
<dbReference type="Pfam" id="PF23240">
    <property type="entry name" value="HAT_PRP39_N"/>
    <property type="match status" value="1"/>
</dbReference>
<evidence type="ECO:0000256" key="1">
    <source>
        <dbReference type="ARBA" id="ARBA00004123"/>
    </source>
</evidence>
<keyword evidence="2" id="KW-0507">mRNA processing</keyword>
<dbReference type="SMART" id="SM00386">
    <property type="entry name" value="HAT"/>
    <property type="match status" value="5"/>
</dbReference>
<reference evidence="9 10" key="1">
    <citation type="journal article" date="2023" name="BMC Biotechnol.">
        <title>Vitis rotundifolia cv Carlos genome sequencing.</title>
        <authorList>
            <person name="Huff M."/>
            <person name="Hulse-Kemp A."/>
            <person name="Scheffler B."/>
            <person name="Youngblood R."/>
            <person name="Simpson S."/>
            <person name="Babiker E."/>
            <person name="Staton M."/>
        </authorList>
    </citation>
    <scope>NUCLEOTIDE SEQUENCE [LARGE SCALE GENOMIC DNA]</scope>
    <source>
        <tissue evidence="9">Leaf</tissue>
    </source>
</reference>
<dbReference type="InterPro" id="IPR011990">
    <property type="entry name" value="TPR-like_helical_dom_sf"/>
</dbReference>
<dbReference type="PANTHER" id="PTHR17204:SF26">
    <property type="entry name" value="PRE-MRNA-PROCESSING FACTOR 39-2"/>
    <property type="match status" value="1"/>
</dbReference>
<keyword evidence="10" id="KW-1185">Reference proteome</keyword>
<evidence type="ECO:0000256" key="3">
    <source>
        <dbReference type="ARBA" id="ARBA00022737"/>
    </source>
</evidence>
<evidence type="ECO:0008006" key="11">
    <source>
        <dbReference type="Google" id="ProtNLM"/>
    </source>
</evidence>
<dbReference type="EMBL" id="JARBHA010000010">
    <property type="protein sequence ID" value="KAJ9690904.1"/>
    <property type="molecule type" value="Genomic_DNA"/>
</dbReference>
<organism evidence="9 10">
    <name type="scientific">Vitis rotundifolia</name>
    <name type="common">Muscadine grape</name>
    <dbReference type="NCBI Taxonomy" id="103349"/>
    <lineage>
        <taxon>Eukaryota</taxon>
        <taxon>Viridiplantae</taxon>
        <taxon>Streptophyta</taxon>
        <taxon>Embryophyta</taxon>
        <taxon>Tracheophyta</taxon>
        <taxon>Spermatophyta</taxon>
        <taxon>Magnoliopsida</taxon>
        <taxon>eudicotyledons</taxon>
        <taxon>Gunneridae</taxon>
        <taxon>Pentapetalae</taxon>
        <taxon>rosids</taxon>
        <taxon>Vitales</taxon>
        <taxon>Vitaceae</taxon>
        <taxon>Viteae</taxon>
        <taxon>Vitis</taxon>
    </lineage>
</organism>
<dbReference type="FunFam" id="1.25.40.10:FF:000064">
    <property type="entry name" value="Putative pre-mrna-processing factor 39"/>
    <property type="match status" value="1"/>
</dbReference>
<feature type="region of interest" description="Disordered" evidence="8">
    <location>
        <begin position="801"/>
        <end position="897"/>
    </location>
</feature>
<dbReference type="InterPro" id="IPR003107">
    <property type="entry name" value="HAT"/>
</dbReference>
<dbReference type="GO" id="GO:0071004">
    <property type="term" value="C:U2-type prespliceosome"/>
    <property type="evidence" value="ECO:0007669"/>
    <property type="project" value="TreeGrafter"/>
</dbReference>
<dbReference type="FunFam" id="1.25.40.10:FF:000159">
    <property type="entry name" value="Tetratricopeptide repeat (TPR)-like superfamily protein"/>
    <property type="match status" value="1"/>
</dbReference>
<evidence type="ECO:0000256" key="2">
    <source>
        <dbReference type="ARBA" id="ARBA00022664"/>
    </source>
</evidence>
<evidence type="ECO:0000313" key="9">
    <source>
        <dbReference type="EMBL" id="KAJ9690904.1"/>
    </source>
</evidence>
<gene>
    <name evidence="9" type="ORF">PVL29_013183</name>
</gene>
<keyword evidence="5" id="KW-0539">Nucleus</keyword>
<feature type="compositionally biased region" description="Basic residues" evidence="8">
    <location>
        <begin position="839"/>
        <end position="851"/>
    </location>
</feature>
<dbReference type="GO" id="GO:0030627">
    <property type="term" value="F:pre-mRNA 5'-splice site binding"/>
    <property type="evidence" value="ECO:0007669"/>
    <property type="project" value="TreeGrafter"/>
</dbReference>
<dbReference type="GO" id="GO:0000395">
    <property type="term" value="P:mRNA 5'-splice site recognition"/>
    <property type="evidence" value="ECO:0007669"/>
    <property type="project" value="TreeGrafter"/>
</dbReference>
<dbReference type="Proteomes" id="UP001168098">
    <property type="component" value="Unassembled WGS sequence"/>
</dbReference>
<comment type="subcellular location">
    <subcellularLocation>
        <location evidence="1">Nucleus</location>
    </subcellularLocation>
</comment>
<evidence type="ECO:0000256" key="6">
    <source>
        <dbReference type="ARBA" id="ARBA00038019"/>
    </source>
</evidence>
<dbReference type="Gene3D" id="1.25.40.10">
    <property type="entry name" value="Tetratricopeptide repeat domain"/>
    <property type="match status" value="2"/>
</dbReference>
<comment type="caution">
    <text evidence="9">The sequence shown here is derived from an EMBL/GenBank/DDBJ whole genome shotgun (WGS) entry which is preliminary data.</text>
</comment>
<feature type="compositionally biased region" description="Basic and acidic residues" evidence="8">
    <location>
        <begin position="704"/>
        <end position="713"/>
    </location>
</feature>
<proteinExistence type="inferred from homology"/>
<feature type="compositionally biased region" description="Polar residues" evidence="8">
    <location>
        <begin position="864"/>
        <end position="881"/>
    </location>
</feature>
<evidence type="ECO:0000313" key="10">
    <source>
        <dbReference type="Proteomes" id="UP001168098"/>
    </source>
</evidence>
<feature type="region of interest" description="Disordered" evidence="8">
    <location>
        <begin position="1156"/>
        <end position="1211"/>
    </location>
</feature>
<evidence type="ECO:0000256" key="4">
    <source>
        <dbReference type="ARBA" id="ARBA00023187"/>
    </source>
</evidence>
<comment type="similarity">
    <text evidence="6">Belongs to the PRP39 family.</text>
</comment>
<dbReference type="SUPFAM" id="SSF48452">
    <property type="entry name" value="TPR-like"/>
    <property type="match status" value="2"/>
</dbReference>
<dbReference type="GO" id="GO:0000243">
    <property type="term" value="C:commitment complex"/>
    <property type="evidence" value="ECO:0007669"/>
    <property type="project" value="TreeGrafter"/>
</dbReference>
<evidence type="ECO:0000256" key="5">
    <source>
        <dbReference type="ARBA" id="ARBA00023242"/>
    </source>
</evidence>
<dbReference type="AlphaFoldDB" id="A0AA38ZL76"/>
<dbReference type="InterPro" id="IPR059164">
    <property type="entry name" value="HAT_PRP39_C"/>
</dbReference>
<evidence type="ECO:0000256" key="7">
    <source>
        <dbReference type="SAM" id="Coils"/>
    </source>
</evidence>
<keyword evidence="7" id="KW-0175">Coiled coil</keyword>
<feature type="compositionally biased region" description="Polar residues" evidence="8">
    <location>
        <begin position="812"/>
        <end position="827"/>
    </location>
</feature>
<feature type="region of interest" description="Disordered" evidence="8">
    <location>
        <begin position="688"/>
        <end position="784"/>
    </location>
</feature>
<dbReference type="Pfam" id="PF23241">
    <property type="entry name" value="HAT_PRP39_C"/>
    <property type="match status" value="1"/>
</dbReference>
<dbReference type="GO" id="GO:0005685">
    <property type="term" value="C:U1 snRNP"/>
    <property type="evidence" value="ECO:0007669"/>
    <property type="project" value="TreeGrafter"/>
</dbReference>
<name>A0AA38ZL76_VITRO</name>
<protein>
    <recommendedName>
        <fullName evidence="11">Pre-mRNA-processing factor 39</fullName>
    </recommendedName>
</protein>
<keyword evidence="4" id="KW-0508">mRNA splicing</keyword>
<dbReference type="PANTHER" id="PTHR17204">
    <property type="entry name" value="PRE-MRNA PROCESSING PROTEIN PRP39-RELATED"/>
    <property type="match status" value="1"/>
</dbReference>
<evidence type="ECO:0000256" key="8">
    <source>
        <dbReference type="SAM" id="MobiDB-lite"/>
    </source>
</evidence>
<accession>A0AA38ZL76</accession>
<feature type="coiled-coil region" evidence="7">
    <location>
        <begin position="1053"/>
        <end position="1130"/>
    </location>
</feature>